<dbReference type="Proteomes" id="UP000076079">
    <property type="component" value="Chromosome"/>
</dbReference>
<dbReference type="STRING" id="1855912.LuPra_05100"/>
<evidence type="ECO:0000313" key="3">
    <source>
        <dbReference type="Proteomes" id="UP000076079"/>
    </source>
</evidence>
<evidence type="ECO:0000256" key="1">
    <source>
        <dbReference type="SAM" id="Phobius"/>
    </source>
</evidence>
<dbReference type="Pfam" id="PF09945">
    <property type="entry name" value="DUF2177"/>
    <property type="match status" value="1"/>
</dbReference>
<keyword evidence="1" id="KW-0472">Membrane</keyword>
<name>A0A143PT68_LUTPR</name>
<dbReference type="AlphaFoldDB" id="A0A143PT68"/>
<reference evidence="2 3" key="1">
    <citation type="journal article" date="2016" name="Genome Announc.">
        <title>First Complete Genome Sequence of a Subdivision 6 Acidobacterium Strain.</title>
        <authorList>
            <person name="Huang S."/>
            <person name="Vieira S."/>
            <person name="Bunk B."/>
            <person name="Riedel T."/>
            <person name="Sproer C."/>
            <person name="Overmann J."/>
        </authorList>
    </citation>
    <scope>NUCLEOTIDE SEQUENCE [LARGE SCALE GENOMIC DNA]</scope>
    <source>
        <strain evidence="3">DSM 100886 HEG_-6_39</strain>
    </source>
</reference>
<dbReference type="EMBL" id="CP015136">
    <property type="protein sequence ID" value="AMY11835.1"/>
    <property type="molecule type" value="Genomic_DNA"/>
</dbReference>
<evidence type="ECO:0000313" key="2">
    <source>
        <dbReference type="EMBL" id="AMY11835.1"/>
    </source>
</evidence>
<protein>
    <submittedName>
        <fullName evidence="2">Putative membrane protein</fullName>
    </submittedName>
</protein>
<gene>
    <name evidence="2" type="ORF">LuPra_05100</name>
</gene>
<sequence>MGDTIKLAAIGAVAFMVLDGVWLGLLMKNFYREQLAPIVRLANGVIAPNWPAALVVYVLLGTGIALLVIPRAPTVPLAAAYGALFGLVVYGVYDFTNYSTLRQWPLVLAFADVAWGVVASAMCAVAVKIVVR</sequence>
<keyword evidence="1" id="KW-0812">Transmembrane</keyword>
<dbReference type="KEGG" id="abac:LuPra_05100"/>
<organism evidence="2 3">
    <name type="scientific">Luteitalea pratensis</name>
    <dbReference type="NCBI Taxonomy" id="1855912"/>
    <lineage>
        <taxon>Bacteria</taxon>
        <taxon>Pseudomonadati</taxon>
        <taxon>Acidobacteriota</taxon>
        <taxon>Vicinamibacteria</taxon>
        <taxon>Vicinamibacterales</taxon>
        <taxon>Vicinamibacteraceae</taxon>
        <taxon>Luteitalea</taxon>
    </lineage>
</organism>
<keyword evidence="1" id="KW-1133">Transmembrane helix</keyword>
<feature type="transmembrane region" description="Helical" evidence="1">
    <location>
        <begin position="7"/>
        <end position="27"/>
    </location>
</feature>
<keyword evidence="3" id="KW-1185">Reference proteome</keyword>
<accession>A0A143PT68</accession>
<feature type="transmembrane region" description="Helical" evidence="1">
    <location>
        <begin position="47"/>
        <end position="68"/>
    </location>
</feature>
<reference evidence="3" key="2">
    <citation type="submission" date="2016-04" db="EMBL/GenBank/DDBJ databases">
        <title>First Complete Genome Sequence of a Subdivision 6 Acidobacterium.</title>
        <authorList>
            <person name="Huang S."/>
            <person name="Vieira S."/>
            <person name="Bunk B."/>
            <person name="Riedel T."/>
            <person name="Sproeer C."/>
            <person name="Overmann J."/>
        </authorList>
    </citation>
    <scope>NUCLEOTIDE SEQUENCE [LARGE SCALE GENOMIC DNA]</scope>
    <source>
        <strain evidence="3">DSM 100886 HEG_-6_39</strain>
    </source>
</reference>
<feature type="transmembrane region" description="Helical" evidence="1">
    <location>
        <begin position="113"/>
        <end position="131"/>
    </location>
</feature>
<dbReference type="RefSeq" id="WP_157899654.1">
    <property type="nucleotide sequence ID" value="NZ_CP015136.1"/>
</dbReference>
<proteinExistence type="predicted"/>
<dbReference type="InterPro" id="IPR018687">
    <property type="entry name" value="DUF2177_membr"/>
</dbReference>
<feature type="transmembrane region" description="Helical" evidence="1">
    <location>
        <begin position="75"/>
        <end position="93"/>
    </location>
</feature>
<dbReference type="OrthoDB" id="166547at2"/>